<dbReference type="STRING" id="561176.SAMN04488561_6377"/>
<evidence type="ECO:0000256" key="10">
    <source>
        <dbReference type="ARBA" id="ARBA00022723"/>
    </source>
</evidence>
<dbReference type="GO" id="GO:0046872">
    <property type="term" value="F:metal ion binding"/>
    <property type="evidence" value="ECO:0007669"/>
    <property type="project" value="UniProtKB-KW"/>
</dbReference>
<dbReference type="FunFam" id="3.40.1190.10:FF:000004">
    <property type="entry name" value="Dihydrofolate synthase/folylpolyglutamate synthase"/>
    <property type="match status" value="1"/>
</dbReference>
<dbReference type="InterPro" id="IPR036565">
    <property type="entry name" value="Mur-like_cat_sf"/>
</dbReference>
<dbReference type="SUPFAM" id="SSF53244">
    <property type="entry name" value="MurD-like peptide ligases, peptide-binding domain"/>
    <property type="match status" value="1"/>
</dbReference>
<dbReference type="OrthoDB" id="9809356at2"/>
<comment type="subunit">
    <text evidence="5">Monomer.</text>
</comment>
<dbReference type="EC" id="6.3.2.12" evidence="6"/>
<dbReference type="EC" id="6.3.2.17" evidence="7"/>
<evidence type="ECO:0000256" key="5">
    <source>
        <dbReference type="ARBA" id="ARBA00011245"/>
    </source>
</evidence>
<keyword evidence="14" id="KW-0289">Folate biosynthesis</keyword>
<comment type="catalytic activity">
    <reaction evidence="16">
        <text>(6S)-5,6,7,8-tetrahydrofolyl-(gamma-L-Glu)(n) + L-glutamate + ATP = (6S)-5,6,7,8-tetrahydrofolyl-(gamma-L-Glu)(n+1) + ADP + phosphate + H(+)</text>
        <dbReference type="Rhea" id="RHEA:10580"/>
        <dbReference type="Rhea" id="RHEA-COMP:14738"/>
        <dbReference type="Rhea" id="RHEA-COMP:14740"/>
        <dbReference type="ChEBI" id="CHEBI:15378"/>
        <dbReference type="ChEBI" id="CHEBI:29985"/>
        <dbReference type="ChEBI" id="CHEBI:30616"/>
        <dbReference type="ChEBI" id="CHEBI:43474"/>
        <dbReference type="ChEBI" id="CHEBI:141005"/>
        <dbReference type="ChEBI" id="CHEBI:456216"/>
        <dbReference type="EC" id="6.3.2.17"/>
    </reaction>
</comment>
<evidence type="ECO:0000259" key="20">
    <source>
        <dbReference type="Pfam" id="PF08245"/>
    </source>
</evidence>
<dbReference type="Gene3D" id="3.90.190.20">
    <property type="entry name" value="Mur ligase, C-terminal domain"/>
    <property type="match status" value="1"/>
</dbReference>
<dbReference type="NCBIfam" id="TIGR01499">
    <property type="entry name" value="folC"/>
    <property type="match status" value="1"/>
</dbReference>
<dbReference type="SUPFAM" id="SSF53623">
    <property type="entry name" value="MurD-like peptide ligases, catalytic domain"/>
    <property type="match status" value="1"/>
</dbReference>
<reference evidence="22" key="1">
    <citation type="submission" date="2016-10" db="EMBL/GenBank/DDBJ databases">
        <authorList>
            <person name="Varghese N."/>
            <person name="Submissions S."/>
        </authorList>
    </citation>
    <scope>NUCLEOTIDE SEQUENCE [LARGE SCALE GENOMIC DNA]</scope>
    <source>
        <strain evidence="22">DSM 45237</strain>
    </source>
</reference>
<dbReference type="InterPro" id="IPR001645">
    <property type="entry name" value="Folylpolyglutamate_synth"/>
</dbReference>
<evidence type="ECO:0000256" key="12">
    <source>
        <dbReference type="ARBA" id="ARBA00022840"/>
    </source>
</evidence>
<dbReference type="PANTHER" id="PTHR11136">
    <property type="entry name" value="FOLYLPOLYGLUTAMATE SYNTHASE-RELATED"/>
    <property type="match status" value="1"/>
</dbReference>
<dbReference type="AlphaFoldDB" id="A0A1H5PXA2"/>
<keyword evidence="9 18" id="KW-0436">Ligase</keyword>
<dbReference type="PANTHER" id="PTHR11136:SF0">
    <property type="entry name" value="DIHYDROFOLATE SYNTHETASE-RELATED"/>
    <property type="match status" value="1"/>
</dbReference>
<dbReference type="PIRSF" id="PIRSF001563">
    <property type="entry name" value="Folylpolyglu_synth"/>
    <property type="match status" value="1"/>
</dbReference>
<dbReference type="EMBL" id="FNUC01000004">
    <property type="protein sequence ID" value="SEF18319.1"/>
    <property type="molecule type" value="Genomic_DNA"/>
</dbReference>
<evidence type="ECO:0000256" key="15">
    <source>
        <dbReference type="ARBA" id="ARBA00030592"/>
    </source>
</evidence>
<evidence type="ECO:0000256" key="14">
    <source>
        <dbReference type="ARBA" id="ARBA00022909"/>
    </source>
</evidence>
<proteinExistence type="inferred from homology"/>
<dbReference type="Proteomes" id="UP000181980">
    <property type="component" value="Unassembled WGS sequence"/>
</dbReference>
<organism evidence="21 22">
    <name type="scientific">Jiangella alba</name>
    <dbReference type="NCBI Taxonomy" id="561176"/>
    <lineage>
        <taxon>Bacteria</taxon>
        <taxon>Bacillati</taxon>
        <taxon>Actinomycetota</taxon>
        <taxon>Actinomycetes</taxon>
        <taxon>Jiangellales</taxon>
        <taxon>Jiangellaceae</taxon>
        <taxon>Jiangella</taxon>
    </lineage>
</organism>
<evidence type="ECO:0000256" key="2">
    <source>
        <dbReference type="ARBA" id="ARBA00004799"/>
    </source>
</evidence>
<evidence type="ECO:0000256" key="18">
    <source>
        <dbReference type="PIRNR" id="PIRNR001563"/>
    </source>
</evidence>
<evidence type="ECO:0000256" key="1">
    <source>
        <dbReference type="ARBA" id="ARBA00001946"/>
    </source>
</evidence>
<evidence type="ECO:0000256" key="13">
    <source>
        <dbReference type="ARBA" id="ARBA00022842"/>
    </source>
</evidence>
<dbReference type="InterPro" id="IPR004101">
    <property type="entry name" value="Mur_ligase_C"/>
</dbReference>
<evidence type="ECO:0000256" key="17">
    <source>
        <dbReference type="ARBA" id="ARBA00049161"/>
    </source>
</evidence>
<evidence type="ECO:0000256" key="8">
    <source>
        <dbReference type="ARBA" id="ARBA00019357"/>
    </source>
</evidence>
<keyword evidence="22" id="KW-1185">Reference proteome</keyword>
<feature type="domain" description="Mur ligase central" evidence="20">
    <location>
        <begin position="48"/>
        <end position="275"/>
    </location>
</feature>
<evidence type="ECO:0000256" key="9">
    <source>
        <dbReference type="ARBA" id="ARBA00022598"/>
    </source>
</evidence>
<comment type="cofactor">
    <cofactor evidence="1">
        <name>Mg(2+)</name>
        <dbReference type="ChEBI" id="CHEBI:18420"/>
    </cofactor>
</comment>
<protein>
    <recommendedName>
        <fullName evidence="8">Dihydrofolate synthase/folylpolyglutamate synthase</fullName>
        <ecNumber evidence="6">6.3.2.12</ecNumber>
        <ecNumber evidence="7">6.3.2.17</ecNumber>
    </recommendedName>
    <alternativeName>
        <fullName evidence="15">Tetrahydrofolylpolyglutamate synthase</fullName>
    </alternativeName>
</protein>
<evidence type="ECO:0000256" key="4">
    <source>
        <dbReference type="ARBA" id="ARBA00008276"/>
    </source>
</evidence>
<evidence type="ECO:0000256" key="16">
    <source>
        <dbReference type="ARBA" id="ARBA00047493"/>
    </source>
</evidence>
<gene>
    <name evidence="21" type="ORF">SAMN04488561_6377</name>
</gene>
<evidence type="ECO:0000256" key="3">
    <source>
        <dbReference type="ARBA" id="ARBA00005150"/>
    </source>
</evidence>
<evidence type="ECO:0000256" key="7">
    <source>
        <dbReference type="ARBA" id="ARBA00013025"/>
    </source>
</evidence>
<keyword evidence="13" id="KW-0460">Magnesium</keyword>
<comment type="catalytic activity">
    <reaction evidence="17">
        <text>7,8-dihydropteroate + L-glutamate + ATP = 7,8-dihydrofolate + ADP + phosphate + H(+)</text>
        <dbReference type="Rhea" id="RHEA:23584"/>
        <dbReference type="ChEBI" id="CHEBI:15378"/>
        <dbReference type="ChEBI" id="CHEBI:17839"/>
        <dbReference type="ChEBI" id="CHEBI:29985"/>
        <dbReference type="ChEBI" id="CHEBI:30616"/>
        <dbReference type="ChEBI" id="CHEBI:43474"/>
        <dbReference type="ChEBI" id="CHEBI:57451"/>
        <dbReference type="ChEBI" id="CHEBI:456216"/>
        <dbReference type="EC" id="6.3.2.12"/>
    </reaction>
</comment>
<comment type="pathway">
    <text evidence="3">Cofactor biosynthesis; tetrahydrofolylpolyglutamate biosynthesis.</text>
</comment>
<comment type="similarity">
    <text evidence="4 18">Belongs to the folylpolyglutamate synthase family.</text>
</comment>
<dbReference type="Gene3D" id="3.40.1190.10">
    <property type="entry name" value="Mur-like, catalytic domain"/>
    <property type="match status" value="1"/>
</dbReference>
<dbReference type="InterPro" id="IPR036615">
    <property type="entry name" value="Mur_ligase_C_dom_sf"/>
</dbReference>
<keyword evidence="11 18" id="KW-0547">Nucleotide-binding</keyword>
<dbReference type="GO" id="GO:0005737">
    <property type="term" value="C:cytoplasm"/>
    <property type="evidence" value="ECO:0007669"/>
    <property type="project" value="TreeGrafter"/>
</dbReference>
<dbReference type="Pfam" id="PF02875">
    <property type="entry name" value="Mur_ligase_C"/>
    <property type="match status" value="1"/>
</dbReference>
<keyword evidence="12 18" id="KW-0067">ATP-binding</keyword>
<evidence type="ECO:0000259" key="19">
    <source>
        <dbReference type="Pfam" id="PF02875"/>
    </source>
</evidence>
<dbReference type="Pfam" id="PF08245">
    <property type="entry name" value="Mur_ligase_M"/>
    <property type="match status" value="1"/>
</dbReference>
<evidence type="ECO:0000256" key="11">
    <source>
        <dbReference type="ARBA" id="ARBA00022741"/>
    </source>
</evidence>
<dbReference type="GO" id="GO:0005524">
    <property type="term" value="F:ATP binding"/>
    <property type="evidence" value="ECO:0007669"/>
    <property type="project" value="UniProtKB-KW"/>
</dbReference>
<evidence type="ECO:0000313" key="21">
    <source>
        <dbReference type="EMBL" id="SEF18319.1"/>
    </source>
</evidence>
<evidence type="ECO:0000256" key="6">
    <source>
        <dbReference type="ARBA" id="ARBA00013023"/>
    </source>
</evidence>
<comment type="pathway">
    <text evidence="2">Cofactor biosynthesis; tetrahydrofolate biosynthesis; 7,8-dihydrofolate from 2-amino-4-hydroxy-6-hydroxymethyl-7,8-dihydropteridine diphosphate and 4-aminobenzoate: step 2/2.</text>
</comment>
<feature type="domain" description="Mur ligase C-terminal" evidence="19">
    <location>
        <begin position="302"/>
        <end position="427"/>
    </location>
</feature>
<name>A0A1H5PXA2_9ACTN</name>
<keyword evidence="10" id="KW-0479">Metal-binding</keyword>
<evidence type="ECO:0000313" key="22">
    <source>
        <dbReference type="Proteomes" id="UP000181980"/>
    </source>
</evidence>
<accession>A0A1H5PXA2</accession>
<dbReference type="InterPro" id="IPR013221">
    <property type="entry name" value="Mur_ligase_cen"/>
</dbReference>
<sequence length="443" mass="46327">MTDDVLAGIEAELLARRPESRVEPSLERIRDLVDLLGNPQRAYPVLHIGGTNGKTSTARMADALLRELNLRTGRYTSPHLRSVTERIVIDGEPVTPQRFATTFAELRPYLDLVDSKHDVALGYFEVLTALAYAAFADTPVEAAVVEVGMGGAWDATNVADGRVAVVTPVAVDHVEYLGDTIEEIATEKAGIIKPGGYAILGPQTATAAQILLARVAETGATVARQGLEFGLRSREMAVGGQLLGLQGLTGPYDEIFLPLHGEYQAHNAAAALAAVEAFVGGGREPLDADLVRAAFARVTSPGRLEALRRGPVVLADAAHNPAGAAALAAALTEEFAGTALVAVVAAMADKDVEGILTELEPVVEAVVVTENSSPRTMPVDQLANIAVDVFGQDRVHQAVPLPEAVDTGLRLAEREESLGGYGVVVTGSVVTAGDARVAFGAAS</sequence>
<dbReference type="GO" id="GO:0046656">
    <property type="term" value="P:folic acid biosynthetic process"/>
    <property type="evidence" value="ECO:0007669"/>
    <property type="project" value="UniProtKB-KW"/>
</dbReference>
<dbReference type="GO" id="GO:0004326">
    <property type="term" value="F:tetrahydrofolylpolyglutamate synthase activity"/>
    <property type="evidence" value="ECO:0007669"/>
    <property type="project" value="UniProtKB-EC"/>
</dbReference>
<dbReference type="RefSeq" id="WP_069112129.1">
    <property type="nucleotide sequence ID" value="NZ_FNUC01000004.1"/>
</dbReference>
<dbReference type="GO" id="GO:0008841">
    <property type="term" value="F:dihydrofolate synthase activity"/>
    <property type="evidence" value="ECO:0007669"/>
    <property type="project" value="UniProtKB-EC"/>
</dbReference>